<gene>
    <name evidence="9" type="ORF">METZ01_LOCUS114454</name>
</gene>
<evidence type="ECO:0000256" key="5">
    <source>
        <dbReference type="ARBA" id="ARBA00023136"/>
    </source>
</evidence>
<protein>
    <recommendedName>
        <fullName evidence="10">ABC3 transporter permease protein domain-containing protein</fullName>
    </recommendedName>
</protein>
<keyword evidence="5 6" id="KW-0472">Membrane</keyword>
<reference evidence="9" key="1">
    <citation type="submission" date="2018-05" db="EMBL/GenBank/DDBJ databases">
        <authorList>
            <person name="Lanie J.A."/>
            <person name="Ng W.-L."/>
            <person name="Kazmierczak K.M."/>
            <person name="Andrzejewski T.M."/>
            <person name="Davidsen T.M."/>
            <person name="Wayne K.J."/>
            <person name="Tettelin H."/>
            <person name="Glass J.I."/>
            <person name="Rusch D."/>
            <person name="Podicherti R."/>
            <person name="Tsui H.-C.T."/>
            <person name="Winkler M.E."/>
        </authorList>
    </citation>
    <scope>NUCLEOTIDE SEQUENCE</scope>
</reference>
<evidence type="ECO:0000256" key="1">
    <source>
        <dbReference type="ARBA" id="ARBA00004651"/>
    </source>
</evidence>
<evidence type="ECO:0000256" key="2">
    <source>
        <dbReference type="ARBA" id="ARBA00022475"/>
    </source>
</evidence>
<keyword evidence="3 6" id="KW-0812">Transmembrane</keyword>
<evidence type="ECO:0000256" key="3">
    <source>
        <dbReference type="ARBA" id="ARBA00022692"/>
    </source>
</evidence>
<name>A0A381XAG4_9ZZZZ</name>
<dbReference type="GO" id="GO:0005886">
    <property type="term" value="C:plasma membrane"/>
    <property type="evidence" value="ECO:0007669"/>
    <property type="project" value="UniProtKB-SubCell"/>
</dbReference>
<dbReference type="EMBL" id="UINC01014446">
    <property type="protein sequence ID" value="SVA61600.1"/>
    <property type="molecule type" value="Genomic_DNA"/>
</dbReference>
<evidence type="ECO:0008006" key="10">
    <source>
        <dbReference type="Google" id="ProtNLM"/>
    </source>
</evidence>
<evidence type="ECO:0000259" key="8">
    <source>
        <dbReference type="Pfam" id="PF12704"/>
    </source>
</evidence>
<keyword evidence="2" id="KW-1003">Cell membrane</keyword>
<organism evidence="9">
    <name type="scientific">marine metagenome</name>
    <dbReference type="NCBI Taxonomy" id="408172"/>
    <lineage>
        <taxon>unclassified sequences</taxon>
        <taxon>metagenomes</taxon>
        <taxon>ecological metagenomes</taxon>
    </lineage>
</organism>
<keyword evidence="4 6" id="KW-1133">Transmembrane helix</keyword>
<sequence length="418" mass="46504">MLNILVRSLWNRRGTAVLTIFSISISVTLLLGVEKIRKGVRASFSSAVSGTDIIVGARGGQLQLLLYSIFRIGNAPNNLSWESYYEFRNNRRVGWTIPFSLGDSHRGYRVLGTNQDYFKYFRYGRKKKLEFSKGEQFSEVFDAVIGSEVAKNLNYQINEEIIVAHGTGKKSFLQHDDRPFKVAGILRPTGTPVDQTVHVSLEGITAMHVDWESGAPPMEGENLSLEEVMKLDLQPGEITSFLIGLKSKIHAFKIQREINSYKEEPLSAILPGVALQELWNILRTAETGLRVITWFVLFAGLLGMITALLSGLNERRREMAILRSVGAGPGTISFLLIFESTVLTVTGIIFGLLILYITLFVSQPILEAYFGLFISVDSLSYKDLILLVGIVFAGMLMGLIPAIKAYRQSLADGMTVRL</sequence>
<feature type="domain" description="MacB-like periplasmic core" evidence="8">
    <location>
        <begin position="17"/>
        <end position="203"/>
    </location>
</feature>
<accession>A0A381XAG4</accession>
<dbReference type="AlphaFoldDB" id="A0A381XAG4"/>
<feature type="domain" description="ABC3 transporter permease C-terminal" evidence="7">
    <location>
        <begin position="291"/>
        <end position="409"/>
    </location>
</feature>
<evidence type="ECO:0000256" key="4">
    <source>
        <dbReference type="ARBA" id="ARBA00022989"/>
    </source>
</evidence>
<evidence type="ECO:0000313" key="9">
    <source>
        <dbReference type="EMBL" id="SVA61600.1"/>
    </source>
</evidence>
<dbReference type="PANTHER" id="PTHR43738">
    <property type="entry name" value="ABC TRANSPORTER, MEMBRANE PROTEIN"/>
    <property type="match status" value="1"/>
</dbReference>
<feature type="transmembrane region" description="Helical" evidence="6">
    <location>
        <begin position="333"/>
        <end position="359"/>
    </location>
</feature>
<dbReference type="InterPro" id="IPR025857">
    <property type="entry name" value="MacB_PCD"/>
</dbReference>
<feature type="transmembrane region" description="Helical" evidence="6">
    <location>
        <begin position="291"/>
        <end position="312"/>
    </location>
</feature>
<dbReference type="InterPro" id="IPR003838">
    <property type="entry name" value="ABC3_permease_C"/>
</dbReference>
<proteinExistence type="predicted"/>
<feature type="transmembrane region" description="Helical" evidence="6">
    <location>
        <begin position="379"/>
        <end position="400"/>
    </location>
</feature>
<dbReference type="InterPro" id="IPR051125">
    <property type="entry name" value="ABC-4/HrtB_transporter"/>
</dbReference>
<dbReference type="Pfam" id="PF02687">
    <property type="entry name" value="FtsX"/>
    <property type="match status" value="1"/>
</dbReference>
<evidence type="ECO:0000256" key="6">
    <source>
        <dbReference type="SAM" id="Phobius"/>
    </source>
</evidence>
<dbReference type="PANTHER" id="PTHR43738:SF2">
    <property type="entry name" value="ABC TRANSPORTER PERMEASE"/>
    <property type="match status" value="1"/>
</dbReference>
<evidence type="ECO:0000259" key="7">
    <source>
        <dbReference type="Pfam" id="PF02687"/>
    </source>
</evidence>
<comment type="subcellular location">
    <subcellularLocation>
        <location evidence="1">Cell membrane</location>
        <topology evidence="1">Multi-pass membrane protein</topology>
    </subcellularLocation>
</comment>
<dbReference type="Pfam" id="PF12704">
    <property type="entry name" value="MacB_PCD"/>
    <property type="match status" value="1"/>
</dbReference>